<evidence type="ECO:0000313" key="2">
    <source>
        <dbReference type="Proteomes" id="UP000440578"/>
    </source>
</evidence>
<protein>
    <submittedName>
        <fullName evidence="1">Uncharacterized protein</fullName>
    </submittedName>
</protein>
<dbReference type="Proteomes" id="UP000440578">
    <property type="component" value="Unassembled WGS sequence"/>
</dbReference>
<gene>
    <name evidence="1" type="ORF">FJT64_001128</name>
</gene>
<name>A0A6A4VM47_AMPAM</name>
<comment type="caution">
    <text evidence="1">The sequence shown here is derived from an EMBL/GenBank/DDBJ whole genome shotgun (WGS) entry which is preliminary data.</text>
</comment>
<proteinExistence type="predicted"/>
<dbReference type="OrthoDB" id="10056483at2759"/>
<dbReference type="EMBL" id="VIIS01001886">
    <property type="protein sequence ID" value="KAF0291368.1"/>
    <property type="molecule type" value="Genomic_DNA"/>
</dbReference>
<evidence type="ECO:0000313" key="1">
    <source>
        <dbReference type="EMBL" id="KAF0291368.1"/>
    </source>
</evidence>
<organism evidence="1 2">
    <name type="scientific">Amphibalanus amphitrite</name>
    <name type="common">Striped barnacle</name>
    <name type="synonym">Balanus amphitrite</name>
    <dbReference type="NCBI Taxonomy" id="1232801"/>
    <lineage>
        <taxon>Eukaryota</taxon>
        <taxon>Metazoa</taxon>
        <taxon>Ecdysozoa</taxon>
        <taxon>Arthropoda</taxon>
        <taxon>Crustacea</taxon>
        <taxon>Multicrustacea</taxon>
        <taxon>Cirripedia</taxon>
        <taxon>Thoracica</taxon>
        <taxon>Thoracicalcarea</taxon>
        <taxon>Balanomorpha</taxon>
        <taxon>Balanoidea</taxon>
        <taxon>Balanidae</taxon>
        <taxon>Amphibalaninae</taxon>
        <taxon>Amphibalanus</taxon>
    </lineage>
</organism>
<sequence>MRSGKWMSKRDKEKKKTFVARRTMLTKRKEPLSALKERFPWLFDSNEVWDEFGRICGSDRREAARAVINRTFEAVSRRFFTKDLKTERRLDALLQFVQEKALGVNEPMSGTSRKLCEKLSAFVGL</sequence>
<accession>A0A6A4VM47</accession>
<keyword evidence="2" id="KW-1185">Reference proteome</keyword>
<reference evidence="1 2" key="1">
    <citation type="submission" date="2019-07" db="EMBL/GenBank/DDBJ databases">
        <title>Draft genome assembly of a fouling barnacle, Amphibalanus amphitrite (Darwin, 1854): The first reference genome for Thecostraca.</title>
        <authorList>
            <person name="Kim W."/>
        </authorList>
    </citation>
    <scope>NUCLEOTIDE SEQUENCE [LARGE SCALE GENOMIC DNA]</scope>
    <source>
        <strain evidence="1">SNU_AA5</strain>
        <tissue evidence="1">Soma without cirri and trophi</tissue>
    </source>
</reference>
<dbReference type="AlphaFoldDB" id="A0A6A4VM47"/>